<evidence type="ECO:0000313" key="4">
    <source>
        <dbReference type="Proteomes" id="UP000621856"/>
    </source>
</evidence>
<comment type="caution">
    <text evidence="2">The sequence shown here is derived from an EMBL/GenBank/DDBJ whole genome shotgun (WGS) entry which is preliminary data.</text>
</comment>
<dbReference type="EMBL" id="VCJR02000002">
    <property type="protein sequence ID" value="NHK28410.1"/>
    <property type="molecule type" value="Genomic_DNA"/>
</dbReference>
<evidence type="ECO:0000313" key="5">
    <source>
        <dbReference type="Proteomes" id="UP000818603"/>
    </source>
</evidence>
<keyword evidence="5" id="KW-1185">Reference proteome</keyword>
<dbReference type="Gene3D" id="2.60.120.260">
    <property type="entry name" value="Galactose-binding domain-like"/>
    <property type="match status" value="1"/>
</dbReference>
<reference evidence="2" key="3">
    <citation type="submission" date="2020-09" db="EMBL/GenBank/DDBJ databases">
        <authorList>
            <person name="Sun Q."/>
            <person name="Zhou Y."/>
        </authorList>
    </citation>
    <scope>NUCLEOTIDE SEQUENCE</scope>
    <source>
        <strain evidence="2">CGMCC 1.14984</strain>
    </source>
</reference>
<reference evidence="2" key="1">
    <citation type="journal article" date="2014" name="Int. J. Syst. Evol. Microbiol.">
        <title>Complete genome sequence of Corynebacterium casei LMG S-19264T (=DSM 44701T), isolated from a smear-ripened cheese.</title>
        <authorList>
            <consortium name="US DOE Joint Genome Institute (JGI-PGF)"/>
            <person name="Walter F."/>
            <person name="Albersmeier A."/>
            <person name="Kalinowski J."/>
            <person name="Ruckert C."/>
        </authorList>
    </citation>
    <scope>NUCLEOTIDE SEQUENCE</scope>
    <source>
        <strain evidence="2">CGMCC 1.14984</strain>
    </source>
</reference>
<dbReference type="RefSeq" id="WP_155140394.1">
    <property type="nucleotide sequence ID" value="NZ_BMGZ01000002.1"/>
</dbReference>
<organism evidence="2 4">
    <name type="scientific">Aquisalinus luteolus</name>
    <dbReference type="NCBI Taxonomy" id="1566827"/>
    <lineage>
        <taxon>Bacteria</taxon>
        <taxon>Pseudomonadati</taxon>
        <taxon>Pseudomonadota</taxon>
        <taxon>Alphaproteobacteria</taxon>
        <taxon>Parvularculales</taxon>
        <taxon>Parvularculaceae</taxon>
        <taxon>Aquisalinus</taxon>
    </lineage>
</organism>
<evidence type="ECO:0000256" key="1">
    <source>
        <dbReference type="SAM" id="SignalP"/>
    </source>
</evidence>
<evidence type="ECO:0000313" key="3">
    <source>
        <dbReference type="EMBL" id="NHK28410.1"/>
    </source>
</evidence>
<reference evidence="3 5" key="2">
    <citation type="submission" date="2020-02" db="EMBL/GenBank/DDBJ databases">
        <title>Genome sequence of Parvularcula flava strain NH6-79.</title>
        <authorList>
            <person name="Abdul Karim M.H."/>
            <person name="Lam M.Q."/>
            <person name="Chen S.J."/>
            <person name="Yahya A."/>
            <person name="Shahir S."/>
            <person name="Shamsir M.S."/>
            <person name="Chong C.S."/>
        </authorList>
    </citation>
    <scope>NUCLEOTIDE SEQUENCE [LARGE SCALE GENOMIC DNA]</scope>
    <source>
        <strain evidence="3 5">NH6-79</strain>
    </source>
</reference>
<keyword evidence="1" id="KW-0732">Signal</keyword>
<proteinExistence type="predicted"/>
<evidence type="ECO:0000313" key="2">
    <source>
        <dbReference type="EMBL" id="GGH98390.1"/>
    </source>
</evidence>
<dbReference type="InterPro" id="IPR008979">
    <property type="entry name" value="Galactose-bd-like_sf"/>
</dbReference>
<dbReference type="Proteomes" id="UP000621856">
    <property type="component" value="Unassembled WGS sequence"/>
</dbReference>
<feature type="chain" id="PRO_5035275362" evidence="1">
    <location>
        <begin position="30"/>
        <end position="200"/>
    </location>
</feature>
<sequence>MRFFQNLTVLIAAGTMALAGALTGMSASAQVEGEDESSVNEAFAAIMASMPRDGDLIMVPWASSLGTNGVESADLIDDADVPGGKALRVTATKKPNNWDANVISPIGPAVEEGDLLVVVYYAKVVDGDPQLPYNVIQMNDAPYTSLIQSSDRLSEEWDVYIIQGKAAKAYGQNKLNLQFHLGNAAHTIDFGPVFLLNLGK</sequence>
<feature type="signal peptide" evidence="1">
    <location>
        <begin position="1"/>
        <end position="29"/>
    </location>
</feature>
<accession>A0A8J3A409</accession>
<dbReference type="SUPFAM" id="SSF49785">
    <property type="entry name" value="Galactose-binding domain-like"/>
    <property type="match status" value="1"/>
</dbReference>
<dbReference type="EMBL" id="BMGZ01000002">
    <property type="protein sequence ID" value="GGH98390.1"/>
    <property type="molecule type" value="Genomic_DNA"/>
</dbReference>
<name>A0A8J3A409_9PROT</name>
<dbReference type="Proteomes" id="UP000818603">
    <property type="component" value="Unassembled WGS sequence"/>
</dbReference>
<dbReference type="AlphaFoldDB" id="A0A8J3A409"/>
<gene>
    <name evidence="3" type="ORF">FF098_010880</name>
    <name evidence="2" type="ORF">GCM10011355_21870</name>
</gene>
<protein>
    <submittedName>
        <fullName evidence="2">Uncharacterized protein</fullName>
    </submittedName>
</protein>